<keyword evidence="3" id="KW-1185">Reference proteome</keyword>
<evidence type="ECO:0000313" key="3">
    <source>
        <dbReference type="Proteomes" id="UP000772434"/>
    </source>
</evidence>
<dbReference type="InterPro" id="IPR032675">
    <property type="entry name" value="LRR_dom_sf"/>
</dbReference>
<reference evidence="2" key="1">
    <citation type="submission" date="2020-11" db="EMBL/GenBank/DDBJ databases">
        <authorList>
            <consortium name="DOE Joint Genome Institute"/>
            <person name="Ahrendt S."/>
            <person name="Riley R."/>
            <person name="Andreopoulos W."/>
            <person name="Labutti K."/>
            <person name="Pangilinan J."/>
            <person name="Ruiz-Duenas F.J."/>
            <person name="Barrasa J.M."/>
            <person name="Sanchez-Garcia M."/>
            <person name="Camarero S."/>
            <person name="Miyauchi S."/>
            <person name="Serrano A."/>
            <person name="Linde D."/>
            <person name="Babiker R."/>
            <person name="Drula E."/>
            <person name="Ayuso-Fernandez I."/>
            <person name="Pacheco R."/>
            <person name="Padilla G."/>
            <person name="Ferreira P."/>
            <person name="Barriuso J."/>
            <person name="Kellner H."/>
            <person name="Castanera R."/>
            <person name="Alfaro M."/>
            <person name="Ramirez L."/>
            <person name="Pisabarro A.G."/>
            <person name="Kuo A."/>
            <person name="Tritt A."/>
            <person name="Lipzen A."/>
            <person name="He G."/>
            <person name="Yan M."/>
            <person name="Ng V."/>
            <person name="Cullen D."/>
            <person name="Martin F."/>
            <person name="Rosso M.-N."/>
            <person name="Henrissat B."/>
            <person name="Hibbett D."/>
            <person name="Martinez A.T."/>
            <person name="Grigoriev I.V."/>
        </authorList>
    </citation>
    <scope>NUCLEOTIDE SEQUENCE</scope>
    <source>
        <strain evidence="2">AH 40177</strain>
    </source>
</reference>
<dbReference type="OrthoDB" id="5548689at2759"/>
<evidence type="ECO:0000256" key="1">
    <source>
        <dbReference type="SAM" id="MobiDB-lite"/>
    </source>
</evidence>
<feature type="region of interest" description="Disordered" evidence="1">
    <location>
        <begin position="1"/>
        <end position="23"/>
    </location>
</feature>
<proteinExistence type="predicted"/>
<dbReference type="EMBL" id="JADNRY010000057">
    <property type="protein sequence ID" value="KAF9068744.1"/>
    <property type="molecule type" value="Genomic_DNA"/>
</dbReference>
<dbReference type="AlphaFoldDB" id="A0A9P5PMQ6"/>
<dbReference type="SUPFAM" id="SSF52047">
    <property type="entry name" value="RNI-like"/>
    <property type="match status" value="1"/>
</dbReference>
<organism evidence="2 3">
    <name type="scientific">Rhodocollybia butyracea</name>
    <dbReference type="NCBI Taxonomy" id="206335"/>
    <lineage>
        <taxon>Eukaryota</taxon>
        <taxon>Fungi</taxon>
        <taxon>Dikarya</taxon>
        <taxon>Basidiomycota</taxon>
        <taxon>Agaricomycotina</taxon>
        <taxon>Agaricomycetes</taxon>
        <taxon>Agaricomycetidae</taxon>
        <taxon>Agaricales</taxon>
        <taxon>Marasmiineae</taxon>
        <taxon>Omphalotaceae</taxon>
        <taxon>Rhodocollybia</taxon>
    </lineage>
</organism>
<protein>
    <recommendedName>
        <fullName evidence="4">F-box domain-containing protein</fullName>
    </recommendedName>
</protein>
<accession>A0A9P5PMQ6</accession>
<gene>
    <name evidence="2" type="ORF">BDP27DRAFT_1326543</name>
</gene>
<name>A0A9P5PMQ6_9AGAR</name>
<comment type="caution">
    <text evidence="2">The sequence shown here is derived from an EMBL/GenBank/DDBJ whole genome shotgun (WGS) entry which is preliminary data.</text>
</comment>
<dbReference type="Gene3D" id="3.80.10.10">
    <property type="entry name" value="Ribonuclease Inhibitor"/>
    <property type="match status" value="1"/>
</dbReference>
<evidence type="ECO:0008006" key="4">
    <source>
        <dbReference type="Google" id="ProtNLM"/>
    </source>
</evidence>
<sequence length="473" mass="53083">MSEANVPPRQLDSKSPDSAHSQMCSSHESAYQALYTEFLAKSRHNNIPNSPVARASLRALIDQTRSDLQTCSETITRSQILRVLELQESLLAPIRTLPSDVLTEIFQLVLETFGRRGIRYTSWESPKLSGRIFVLTWICFWWRDEAIPNPTFWSSIAVAFNSSHASPTTEVTAFLNECILRSGVSVPMNITISISSKRDDSPPALIALLVAQAHRWRQVALSFFSYSLYLIDIMFPFKPSSTHFPFLEDLRCYYLGDLGIDPVQNPILECHPPLRKLELSVLLESYADVIASQNLKILEVGYIGVSLARLLHMCPCLESLTLQYFEFRGNADAKQITCQSSLLTLNVGSGNMDIDDKVKNGAWTGVTLPKLTKLSVILPGLIDDENWEAAYDADTSLSELKEVIKRSKCPLQHVNLIMDADDYEQPLQLTLQTAIKFFEGLPVQAEGSFVEDTLLQEWKEDTARKISSESDSP</sequence>
<evidence type="ECO:0000313" key="2">
    <source>
        <dbReference type="EMBL" id="KAF9068744.1"/>
    </source>
</evidence>
<dbReference type="Proteomes" id="UP000772434">
    <property type="component" value="Unassembled WGS sequence"/>
</dbReference>